<gene>
    <name evidence="1" type="ORF">CK820_G0000231</name>
</gene>
<feature type="non-terminal residue" evidence="1">
    <location>
        <position position="1"/>
    </location>
</feature>
<evidence type="ECO:0000313" key="2">
    <source>
        <dbReference type="Proteomes" id="UP000236370"/>
    </source>
</evidence>
<dbReference type="Proteomes" id="UP000236370">
    <property type="component" value="Unassembled WGS sequence"/>
</dbReference>
<accession>A0A2J8PSZ8</accession>
<sequence length="42" mass="4686">PPGEPDFESSLCQTCLGEHAFQRGVLPQENESCSWETQSECE</sequence>
<proteinExistence type="predicted"/>
<organism evidence="1 2">
    <name type="scientific">Pan troglodytes</name>
    <name type="common">Chimpanzee</name>
    <dbReference type="NCBI Taxonomy" id="9598"/>
    <lineage>
        <taxon>Eukaryota</taxon>
        <taxon>Metazoa</taxon>
        <taxon>Chordata</taxon>
        <taxon>Craniata</taxon>
        <taxon>Vertebrata</taxon>
        <taxon>Euteleostomi</taxon>
        <taxon>Mammalia</taxon>
        <taxon>Eutheria</taxon>
        <taxon>Euarchontoglires</taxon>
        <taxon>Primates</taxon>
        <taxon>Haplorrhini</taxon>
        <taxon>Catarrhini</taxon>
        <taxon>Hominidae</taxon>
        <taxon>Pan</taxon>
    </lineage>
</organism>
<comment type="caution">
    <text evidence="1">The sequence shown here is derived from an EMBL/GenBank/DDBJ whole genome shotgun (WGS) entry which is preliminary data.</text>
</comment>
<reference evidence="1 2" key="1">
    <citation type="submission" date="2017-12" db="EMBL/GenBank/DDBJ databases">
        <title>High-resolution comparative analysis of great ape genomes.</title>
        <authorList>
            <person name="Pollen A."/>
            <person name="Hastie A."/>
            <person name="Hormozdiari F."/>
            <person name="Dougherty M."/>
            <person name="Liu R."/>
            <person name="Chaisson M."/>
            <person name="Hoppe E."/>
            <person name="Hill C."/>
            <person name="Pang A."/>
            <person name="Hillier L."/>
            <person name="Baker C."/>
            <person name="Armstrong J."/>
            <person name="Shendure J."/>
            <person name="Paten B."/>
            <person name="Wilson R."/>
            <person name="Chao H."/>
            <person name="Schneider V."/>
            <person name="Ventura M."/>
            <person name="Kronenberg Z."/>
            <person name="Murali S."/>
            <person name="Gordon D."/>
            <person name="Cantsilieris S."/>
            <person name="Munson K."/>
            <person name="Nelson B."/>
            <person name="Raja A."/>
            <person name="Underwood J."/>
            <person name="Diekhans M."/>
            <person name="Fiddes I."/>
            <person name="Haussler D."/>
            <person name="Eichler E."/>
        </authorList>
    </citation>
    <scope>NUCLEOTIDE SEQUENCE [LARGE SCALE GENOMIC DNA]</scope>
    <source>
        <strain evidence="1">Yerkes chimp pedigree #C0471</strain>
    </source>
</reference>
<evidence type="ECO:0000313" key="1">
    <source>
        <dbReference type="EMBL" id="PNI87146.1"/>
    </source>
</evidence>
<name>A0A2J8PSZ8_PANTR</name>
<dbReference type="AlphaFoldDB" id="A0A2J8PSZ8"/>
<feature type="non-terminal residue" evidence="1">
    <location>
        <position position="42"/>
    </location>
</feature>
<protein>
    <submittedName>
        <fullName evidence="1">SGK1 isoform 5</fullName>
    </submittedName>
</protein>
<dbReference type="EMBL" id="NBAG03000210">
    <property type="protein sequence ID" value="PNI87146.1"/>
    <property type="molecule type" value="Genomic_DNA"/>
</dbReference>